<organism evidence="3 4">
    <name type="scientific">Micromonospora costi</name>
    <dbReference type="NCBI Taxonomy" id="1530042"/>
    <lineage>
        <taxon>Bacteria</taxon>
        <taxon>Bacillati</taxon>
        <taxon>Actinomycetota</taxon>
        <taxon>Actinomycetes</taxon>
        <taxon>Micromonosporales</taxon>
        <taxon>Micromonosporaceae</taxon>
        <taxon>Micromonospora</taxon>
    </lineage>
</organism>
<dbReference type="Pfam" id="PF07676">
    <property type="entry name" value="PD40"/>
    <property type="match status" value="1"/>
</dbReference>
<keyword evidence="2" id="KW-1133">Transmembrane helix</keyword>
<feature type="region of interest" description="Disordered" evidence="1">
    <location>
        <begin position="71"/>
        <end position="108"/>
    </location>
</feature>
<protein>
    <recommendedName>
        <fullName evidence="5">WD40 repeat domain-containing protein</fullName>
    </recommendedName>
</protein>
<reference evidence="3 4" key="1">
    <citation type="journal article" date="2015" name="Int. J. Syst. Evol. Microbiol.">
        <title>Micromonospora costi sp. nov., isolated from a leaf of Costus speciosus.</title>
        <authorList>
            <person name="Thawai C."/>
        </authorList>
    </citation>
    <scope>NUCLEOTIDE SEQUENCE [LARGE SCALE GENOMIC DNA]</scope>
    <source>
        <strain evidence="3 4">CS1-12</strain>
    </source>
</reference>
<feature type="transmembrane region" description="Helical" evidence="2">
    <location>
        <begin position="43"/>
        <end position="63"/>
    </location>
</feature>
<name>A0A3A9ZU25_9ACTN</name>
<keyword evidence="2" id="KW-0812">Transmembrane</keyword>
<dbReference type="SUPFAM" id="SSF82171">
    <property type="entry name" value="DPP6 N-terminal domain-like"/>
    <property type="match status" value="1"/>
</dbReference>
<evidence type="ECO:0000256" key="1">
    <source>
        <dbReference type="SAM" id="MobiDB-lite"/>
    </source>
</evidence>
<keyword evidence="2" id="KW-0472">Membrane</keyword>
<dbReference type="InterPro" id="IPR011042">
    <property type="entry name" value="6-blade_b-propeller_TolB-like"/>
</dbReference>
<keyword evidence="4" id="KW-1185">Reference proteome</keyword>
<evidence type="ECO:0000313" key="4">
    <source>
        <dbReference type="Proteomes" id="UP000279968"/>
    </source>
</evidence>
<evidence type="ECO:0000256" key="2">
    <source>
        <dbReference type="SAM" id="Phobius"/>
    </source>
</evidence>
<accession>A0A3A9ZU25</accession>
<gene>
    <name evidence="3" type="ORF">D7193_29210</name>
</gene>
<sequence length="382" mass="40724">MSRDLEDAVRTAVRDLAGEARLPLDLAGEASRRGRRLRRRRRAAASAGAFAAVLVLAVPYLWLRPDPPAGDGAAWQPAPEASATATTPGTPEATPVPSTGPTPGKDWIRRPLTLPGGWVLTGAGSTGAPATTGWALDRDAGRYVAVDRYEVLLAPPRGDVAAVVDYERTGEIGLLDLRTKAVHWVPTGPHIMTPQWSPDGRRLALTLMDKATGGLALGVLTVGGGYRTYPVDTKRYLCTDRCSFTWSRDGRNVVLQQTDPDAPRSESAPHVRRGVQLFSPDDGRATRFVPVPGDPAGPWSWSPDGRLVVIKGPDGPRIAEAATGRIVATAPGEDAAWVTGDRLLYRDVPANALVLVDVDGRELARQPLPPALDNLTLVIAPE</sequence>
<proteinExistence type="predicted"/>
<dbReference type="AlphaFoldDB" id="A0A3A9ZU25"/>
<evidence type="ECO:0008006" key="5">
    <source>
        <dbReference type="Google" id="ProtNLM"/>
    </source>
</evidence>
<dbReference type="OrthoDB" id="3516511at2"/>
<dbReference type="InterPro" id="IPR011659">
    <property type="entry name" value="WD40"/>
</dbReference>
<evidence type="ECO:0000313" key="3">
    <source>
        <dbReference type="EMBL" id="RKN51444.1"/>
    </source>
</evidence>
<comment type="caution">
    <text evidence="3">The sequence shown here is derived from an EMBL/GenBank/DDBJ whole genome shotgun (WGS) entry which is preliminary data.</text>
</comment>
<feature type="compositionally biased region" description="Low complexity" evidence="1">
    <location>
        <begin position="77"/>
        <end position="95"/>
    </location>
</feature>
<dbReference type="Gene3D" id="2.120.10.30">
    <property type="entry name" value="TolB, C-terminal domain"/>
    <property type="match status" value="1"/>
</dbReference>
<dbReference type="Proteomes" id="UP000279968">
    <property type="component" value="Unassembled WGS sequence"/>
</dbReference>
<dbReference type="EMBL" id="RBAN01000007">
    <property type="protein sequence ID" value="RKN51444.1"/>
    <property type="molecule type" value="Genomic_DNA"/>
</dbReference>
<dbReference type="RefSeq" id="WP_120782871.1">
    <property type="nucleotide sequence ID" value="NZ_JBHLUP010000009.1"/>
</dbReference>